<gene>
    <name evidence="2" type="ORF">ACOF00016_LOCUS10841</name>
</gene>
<proteinExistence type="predicted"/>
<evidence type="ECO:0000256" key="1">
    <source>
        <dbReference type="SAM" id="SignalP"/>
    </source>
</evidence>
<dbReference type="PANTHER" id="PTHR46375">
    <property type="entry name" value="KELCH REPEAT AND BTB DOMAIN-CONTAINING PROTEIN 13-RELATED"/>
    <property type="match status" value="1"/>
</dbReference>
<dbReference type="Gene3D" id="2.120.10.80">
    <property type="entry name" value="Kelch-type beta propeller"/>
    <property type="match status" value="2"/>
</dbReference>
<feature type="signal peptide" evidence="1">
    <location>
        <begin position="1"/>
        <end position="18"/>
    </location>
</feature>
<dbReference type="Pfam" id="PF01344">
    <property type="entry name" value="Kelch_1"/>
    <property type="match status" value="1"/>
</dbReference>
<dbReference type="InterPro" id="IPR006652">
    <property type="entry name" value="Kelch_1"/>
</dbReference>
<dbReference type="PANTHER" id="PTHR46375:SF3">
    <property type="entry name" value="KELCH REPEAT AND BTB DOMAIN-CONTAINING PROTEIN 13"/>
    <property type="match status" value="1"/>
</dbReference>
<dbReference type="InterPro" id="IPR015915">
    <property type="entry name" value="Kelch-typ_b-propeller"/>
</dbReference>
<name>A0A7S3L8V1_9STRA</name>
<dbReference type="InterPro" id="IPR052392">
    <property type="entry name" value="Kelch-BTB_domain-containing"/>
</dbReference>
<sequence>MSLYAYLLGLLLLRTASGETVFGWQELSTKLPRGVSDHTATRSGDIVYLAGGCDAEQGNVWDEGAKFFKCFSISKALIGFDIDTKTIIDDLPDMPIPRYRHAAVAANNKIWVVGGRDIDDNLIDQVDVFDITKGSWNIAGDLPAEYVASDNTGFGYQNRAYFIGGYGVNYTALTNVFYIDAAAPDPLGSITEVAPLNVERGDIAAAIDEVTGYVLVAGGFTHANDFCEPHKHAEMYNIAADEWVEIAPLQYGRADKALVHLDGQDGVFYALGGERQVMGFCDLDVQPEPGERTIPIDQVERYNKATDTWETVSDLPLHRFRFPAVAEGNDIYSFGGQVAFDQECDCFDTTDTIIVYTEVESWASTLSLVLNGILATASAFWLTGLMEL</sequence>
<keyword evidence="1" id="KW-0732">Signal</keyword>
<protein>
    <submittedName>
        <fullName evidence="2">Uncharacterized protein</fullName>
    </submittedName>
</protein>
<dbReference type="AlphaFoldDB" id="A0A7S3L8V1"/>
<dbReference type="InterPro" id="IPR011043">
    <property type="entry name" value="Gal_Oxase/kelch_b-propeller"/>
</dbReference>
<organism evidence="2">
    <name type="scientific">Amphora coffeiformis</name>
    <dbReference type="NCBI Taxonomy" id="265554"/>
    <lineage>
        <taxon>Eukaryota</taxon>
        <taxon>Sar</taxon>
        <taxon>Stramenopiles</taxon>
        <taxon>Ochrophyta</taxon>
        <taxon>Bacillariophyta</taxon>
        <taxon>Bacillariophyceae</taxon>
        <taxon>Bacillariophycidae</taxon>
        <taxon>Thalassiophysales</taxon>
        <taxon>Catenulaceae</taxon>
        <taxon>Amphora</taxon>
    </lineage>
</organism>
<accession>A0A7S3L8V1</accession>
<dbReference type="EMBL" id="HBIM01013384">
    <property type="protein sequence ID" value="CAE0413588.1"/>
    <property type="molecule type" value="Transcribed_RNA"/>
</dbReference>
<dbReference type="SMART" id="SM00612">
    <property type="entry name" value="Kelch"/>
    <property type="match status" value="2"/>
</dbReference>
<dbReference type="SUPFAM" id="SSF50965">
    <property type="entry name" value="Galactose oxidase, central domain"/>
    <property type="match status" value="1"/>
</dbReference>
<reference evidence="2" key="1">
    <citation type="submission" date="2021-01" db="EMBL/GenBank/DDBJ databases">
        <authorList>
            <person name="Corre E."/>
            <person name="Pelletier E."/>
            <person name="Niang G."/>
            <person name="Scheremetjew M."/>
            <person name="Finn R."/>
            <person name="Kale V."/>
            <person name="Holt S."/>
            <person name="Cochrane G."/>
            <person name="Meng A."/>
            <person name="Brown T."/>
            <person name="Cohen L."/>
        </authorList>
    </citation>
    <scope>NUCLEOTIDE SEQUENCE</scope>
    <source>
        <strain evidence="2">CCMP127</strain>
    </source>
</reference>
<feature type="chain" id="PRO_5030682590" evidence="1">
    <location>
        <begin position="19"/>
        <end position="388"/>
    </location>
</feature>
<evidence type="ECO:0000313" key="2">
    <source>
        <dbReference type="EMBL" id="CAE0413588.1"/>
    </source>
</evidence>